<feature type="compositionally biased region" description="Polar residues" evidence="1">
    <location>
        <begin position="45"/>
        <end position="59"/>
    </location>
</feature>
<feature type="compositionally biased region" description="Basic and acidic residues" evidence="1">
    <location>
        <begin position="33"/>
        <end position="43"/>
    </location>
</feature>
<evidence type="ECO:0000313" key="2">
    <source>
        <dbReference type="EMBL" id="KAJ5081791.1"/>
    </source>
</evidence>
<accession>A0A9W9EHE9</accession>
<organism evidence="2 3">
    <name type="scientific">Penicillium alfredii</name>
    <dbReference type="NCBI Taxonomy" id="1506179"/>
    <lineage>
        <taxon>Eukaryota</taxon>
        <taxon>Fungi</taxon>
        <taxon>Dikarya</taxon>
        <taxon>Ascomycota</taxon>
        <taxon>Pezizomycotina</taxon>
        <taxon>Eurotiomycetes</taxon>
        <taxon>Eurotiomycetidae</taxon>
        <taxon>Eurotiales</taxon>
        <taxon>Aspergillaceae</taxon>
        <taxon>Penicillium</taxon>
    </lineage>
</organism>
<protein>
    <submittedName>
        <fullName evidence="2">Uncharacterized protein</fullName>
    </submittedName>
</protein>
<keyword evidence="3" id="KW-1185">Reference proteome</keyword>
<dbReference type="AlphaFoldDB" id="A0A9W9EHE9"/>
<dbReference type="EMBL" id="JAPMSZ010000012">
    <property type="protein sequence ID" value="KAJ5081791.1"/>
    <property type="molecule type" value="Genomic_DNA"/>
</dbReference>
<gene>
    <name evidence="2" type="ORF">NUU61_010055</name>
</gene>
<evidence type="ECO:0000256" key="1">
    <source>
        <dbReference type="SAM" id="MobiDB-lite"/>
    </source>
</evidence>
<sequence>MPDTPSRSGQTSAVAGGSSAVPTPANNVNGPERNIDSQGKEDVDASNQPSNFKTTTGQFQGLHDQKAHADDKYNTREYHATQDIKQTTVNGEPTCATEDHSFMGEQPGGNDTLPGWEKLKNIFGK</sequence>
<feature type="compositionally biased region" description="Polar residues" evidence="1">
    <location>
        <begin position="1"/>
        <end position="13"/>
    </location>
</feature>
<reference evidence="2" key="2">
    <citation type="journal article" date="2023" name="IMA Fungus">
        <title>Comparative genomic study of the Penicillium genus elucidates a diverse pangenome and 15 lateral gene transfer events.</title>
        <authorList>
            <person name="Petersen C."/>
            <person name="Sorensen T."/>
            <person name="Nielsen M.R."/>
            <person name="Sondergaard T.E."/>
            <person name="Sorensen J.L."/>
            <person name="Fitzpatrick D.A."/>
            <person name="Frisvad J.C."/>
            <person name="Nielsen K.L."/>
        </authorList>
    </citation>
    <scope>NUCLEOTIDE SEQUENCE</scope>
    <source>
        <strain evidence="2">IBT 34128</strain>
    </source>
</reference>
<dbReference type="GeneID" id="81399749"/>
<proteinExistence type="predicted"/>
<feature type="region of interest" description="Disordered" evidence="1">
    <location>
        <begin position="96"/>
        <end position="125"/>
    </location>
</feature>
<dbReference type="Proteomes" id="UP001141434">
    <property type="component" value="Unassembled WGS sequence"/>
</dbReference>
<name>A0A9W9EHE9_9EURO</name>
<feature type="compositionally biased region" description="Polar residues" evidence="1">
    <location>
        <begin position="20"/>
        <end position="29"/>
    </location>
</feature>
<comment type="caution">
    <text evidence="2">The sequence shown here is derived from an EMBL/GenBank/DDBJ whole genome shotgun (WGS) entry which is preliminary data.</text>
</comment>
<dbReference type="RefSeq" id="XP_056507078.1">
    <property type="nucleotide sequence ID" value="XM_056660580.1"/>
</dbReference>
<dbReference type="OrthoDB" id="4504900at2759"/>
<feature type="region of interest" description="Disordered" evidence="1">
    <location>
        <begin position="1"/>
        <end position="72"/>
    </location>
</feature>
<evidence type="ECO:0000313" key="3">
    <source>
        <dbReference type="Proteomes" id="UP001141434"/>
    </source>
</evidence>
<feature type="compositionally biased region" description="Basic and acidic residues" evidence="1">
    <location>
        <begin position="63"/>
        <end position="72"/>
    </location>
</feature>
<reference evidence="2" key="1">
    <citation type="submission" date="2022-11" db="EMBL/GenBank/DDBJ databases">
        <authorList>
            <person name="Petersen C."/>
        </authorList>
    </citation>
    <scope>NUCLEOTIDE SEQUENCE</scope>
    <source>
        <strain evidence="2">IBT 34128</strain>
    </source>
</reference>